<dbReference type="STRING" id="2094558.A0A314YFH3"/>
<dbReference type="AlphaFoldDB" id="A0A314YFH3"/>
<evidence type="ECO:0000313" key="3">
    <source>
        <dbReference type="Proteomes" id="UP000250321"/>
    </source>
</evidence>
<protein>
    <submittedName>
        <fullName evidence="2">Uncharacterized protein</fullName>
    </submittedName>
</protein>
<evidence type="ECO:0000313" key="2">
    <source>
        <dbReference type="EMBL" id="PQQ05173.1"/>
    </source>
</evidence>
<organism evidence="2 3">
    <name type="scientific">Prunus yedoensis var. nudiflora</name>
    <dbReference type="NCBI Taxonomy" id="2094558"/>
    <lineage>
        <taxon>Eukaryota</taxon>
        <taxon>Viridiplantae</taxon>
        <taxon>Streptophyta</taxon>
        <taxon>Embryophyta</taxon>
        <taxon>Tracheophyta</taxon>
        <taxon>Spermatophyta</taxon>
        <taxon>Magnoliopsida</taxon>
        <taxon>eudicotyledons</taxon>
        <taxon>Gunneridae</taxon>
        <taxon>Pentapetalae</taxon>
        <taxon>rosids</taxon>
        <taxon>fabids</taxon>
        <taxon>Rosales</taxon>
        <taxon>Rosaceae</taxon>
        <taxon>Amygdaloideae</taxon>
        <taxon>Amygdaleae</taxon>
        <taxon>Prunus</taxon>
    </lineage>
</organism>
<reference evidence="2 3" key="1">
    <citation type="submission" date="2018-02" db="EMBL/GenBank/DDBJ databases">
        <title>Draft genome of wild Prunus yedoensis var. nudiflora.</title>
        <authorList>
            <person name="Baek S."/>
            <person name="Kim J.-H."/>
            <person name="Choi K."/>
            <person name="Kim G.-B."/>
            <person name="Cho A."/>
            <person name="Jang H."/>
            <person name="Shin C.-H."/>
            <person name="Yu H.-J."/>
            <person name="Mun J.-H."/>
        </authorList>
    </citation>
    <scope>NUCLEOTIDE SEQUENCE [LARGE SCALE GENOMIC DNA]</scope>
    <source>
        <strain evidence="3">cv. Jeju island</strain>
        <tissue evidence="2">Leaf</tissue>
    </source>
</reference>
<gene>
    <name evidence="2" type="ORF">Pyn_07682</name>
</gene>
<feature type="region of interest" description="Disordered" evidence="1">
    <location>
        <begin position="1"/>
        <end position="30"/>
    </location>
</feature>
<dbReference type="EMBL" id="PJQY01001126">
    <property type="protein sequence ID" value="PQQ05173.1"/>
    <property type="molecule type" value="Genomic_DNA"/>
</dbReference>
<accession>A0A314YFH3</accession>
<feature type="compositionally biased region" description="Low complexity" evidence="1">
    <location>
        <begin position="1"/>
        <end position="14"/>
    </location>
</feature>
<comment type="caution">
    <text evidence="2">The sequence shown here is derived from an EMBL/GenBank/DDBJ whole genome shotgun (WGS) entry which is preliminary data.</text>
</comment>
<keyword evidence="3" id="KW-1185">Reference proteome</keyword>
<sequence>MPSRSSSAAAAPPRLVGPSTSRLATTPATSRVSPTPLAIFARAFSCRMAYESELASFFALSSLPADSRTLRSSISRYGLAIGYLEGLKLYAFGMPYQYATSLRKSHSLLEKKHAESMLVEKVEKERDTIECNFSRFKLLVSILALNDSNRRRTLSMYLLARLAQLTMQLQHQLPLGKRFHFTSLTFVPFVAPPAEVASKDHKLLYWIAGGNLLFQFYWRKRLDVVNLLFSSSASRRFFVVYLSNRHLLPDIKNAECFCFVCLWEESCTTWNMKPDTMAPFLRGLIRRFLASRISNPVSASNRSPSYTYLQSLDAMKKPKLLDSRRMNHLLRSINLESIPGL</sequence>
<feature type="compositionally biased region" description="Polar residues" evidence="1">
    <location>
        <begin position="18"/>
        <end position="30"/>
    </location>
</feature>
<dbReference type="Proteomes" id="UP000250321">
    <property type="component" value="Unassembled WGS sequence"/>
</dbReference>
<name>A0A314YFH3_PRUYE</name>
<proteinExistence type="predicted"/>
<evidence type="ECO:0000256" key="1">
    <source>
        <dbReference type="SAM" id="MobiDB-lite"/>
    </source>
</evidence>
<dbReference type="OrthoDB" id="291792at2759"/>